<dbReference type="RefSeq" id="WP_273585175.1">
    <property type="nucleotide sequence ID" value="NZ_JANHJP010000003.1"/>
</dbReference>
<feature type="transmembrane region" description="Helical" evidence="5">
    <location>
        <begin position="56"/>
        <end position="76"/>
    </location>
</feature>
<sequence length="337" mass="40794">MEMINKKNDKYESTLERKSFIYKINPSIKIILFIFIFKIIFSLNLDLNSELTSFKILFYICYFIFFLFIFYLLLNIVPNFFRILIRQILSFKFFVFLSFFLNLSSNPKTENFFSFSIFPNNLALFLFLILFLYLISFFLFTNRVYKNIYFIFMFVFFCLLPSFLHKDQEFFLKLYYNKKILLNIFFIFIRICLFFMVNFLISKTTSFVEIKDGLEFLLKPFKIIKFPVEMFSLMMSLIFLSMPFLIEESQKIIKAQLSRGLNFYTKNILKKILYLVSILIPILILSFKKSFALANAMETRGYVLGKPKTKFNVYKIKRYDIFIFFLFLSFFIFSFYA</sequence>
<organism evidence="6 7">
    <name type="scientific">Columbia Basin potato purple top phytoplasma</name>
    <dbReference type="NCBI Taxonomy" id="307134"/>
    <lineage>
        <taxon>Bacteria</taxon>
        <taxon>Bacillati</taxon>
        <taxon>Mycoplasmatota</taxon>
        <taxon>Mollicutes</taxon>
        <taxon>Acholeplasmatales</taxon>
        <taxon>Acholeplasmataceae</taxon>
        <taxon>Candidatus Phytoplasma</taxon>
        <taxon>16SrVI (Clover proliferation group)</taxon>
    </lineage>
</organism>
<evidence type="ECO:0000313" key="7">
    <source>
        <dbReference type="Proteomes" id="UP001221763"/>
    </source>
</evidence>
<evidence type="ECO:0000313" key="6">
    <source>
        <dbReference type="EMBL" id="MDC9031955.1"/>
    </source>
</evidence>
<feature type="transmembrane region" description="Helical" evidence="5">
    <location>
        <begin position="147"/>
        <end position="164"/>
    </location>
</feature>
<reference evidence="6 7" key="1">
    <citation type="journal article" date="2023" name="Plant">
        <title>Draft Genome Sequence Resource of CBPPT1, a 'Candidatus Phytoplasma trifolii'-Related Strain Associated with Potato Purple Top Disease in the Columbia Basin, U.S.A.</title>
        <authorList>
            <person name="Wei W."/>
            <person name="Shao J."/>
            <person name="Bottner-Parker K.D."/>
            <person name="Zhao Y."/>
        </authorList>
    </citation>
    <scope>NUCLEOTIDE SEQUENCE [LARGE SCALE GENOMIC DNA]</scope>
    <source>
        <strain evidence="6 7">CBPPT1</strain>
    </source>
</reference>
<feature type="transmembrane region" description="Helical" evidence="5">
    <location>
        <begin position="180"/>
        <end position="201"/>
    </location>
</feature>
<evidence type="ECO:0000256" key="1">
    <source>
        <dbReference type="ARBA" id="ARBA00004141"/>
    </source>
</evidence>
<dbReference type="Proteomes" id="UP001221763">
    <property type="component" value="Unassembled WGS sequence"/>
</dbReference>
<protein>
    <submittedName>
        <fullName evidence="6">Energy-coupling factor transporter transmembrane protein EcfT</fullName>
    </submittedName>
</protein>
<dbReference type="PANTHER" id="PTHR33514:SF13">
    <property type="entry name" value="PROTEIN ABCI12, CHLOROPLASTIC"/>
    <property type="match status" value="1"/>
</dbReference>
<evidence type="ECO:0000256" key="2">
    <source>
        <dbReference type="ARBA" id="ARBA00022692"/>
    </source>
</evidence>
<keyword evidence="2 5" id="KW-0812">Transmembrane</keyword>
<feature type="transmembrane region" description="Helical" evidence="5">
    <location>
        <begin position="20"/>
        <end position="41"/>
    </location>
</feature>
<dbReference type="CDD" id="cd16914">
    <property type="entry name" value="EcfT"/>
    <property type="match status" value="1"/>
</dbReference>
<evidence type="ECO:0000256" key="3">
    <source>
        <dbReference type="ARBA" id="ARBA00022989"/>
    </source>
</evidence>
<feature type="transmembrane region" description="Helical" evidence="5">
    <location>
        <begin position="83"/>
        <end position="102"/>
    </location>
</feature>
<feature type="transmembrane region" description="Helical" evidence="5">
    <location>
        <begin position="319"/>
        <end position="336"/>
    </location>
</feature>
<feature type="transmembrane region" description="Helical" evidence="5">
    <location>
        <begin position="122"/>
        <end position="140"/>
    </location>
</feature>
<dbReference type="InterPro" id="IPR003339">
    <property type="entry name" value="ABC/ECF_trnsptr_transmembrane"/>
</dbReference>
<keyword evidence="7" id="KW-1185">Reference proteome</keyword>
<comment type="caution">
    <text evidence="6">The sequence shown here is derived from an EMBL/GenBank/DDBJ whole genome shotgun (WGS) entry which is preliminary data.</text>
</comment>
<gene>
    <name evidence="6" type="ORF">M8044_000174</name>
</gene>
<feature type="transmembrane region" description="Helical" evidence="5">
    <location>
        <begin position="268"/>
        <end position="287"/>
    </location>
</feature>
<keyword evidence="4 5" id="KW-0472">Membrane</keyword>
<proteinExistence type="predicted"/>
<keyword evidence="3 5" id="KW-1133">Transmembrane helix</keyword>
<evidence type="ECO:0000256" key="5">
    <source>
        <dbReference type="SAM" id="Phobius"/>
    </source>
</evidence>
<feature type="transmembrane region" description="Helical" evidence="5">
    <location>
        <begin position="226"/>
        <end position="246"/>
    </location>
</feature>
<comment type="subcellular location">
    <subcellularLocation>
        <location evidence="1">Membrane</location>
        <topology evidence="1">Multi-pass membrane protein</topology>
    </subcellularLocation>
</comment>
<accession>A0ABT5L8H7</accession>
<dbReference type="EMBL" id="JANHJP010000003">
    <property type="protein sequence ID" value="MDC9031955.1"/>
    <property type="molecule type" value="Genomic_DNA"/>
</dbReference>
<dbReference type="Pfam" id="PF02361">
    <property type="entry name" value="CbiQ"/>
    <property type="match status" value="1"/>
</dbReference>
<evidence type="ECO:0000256" key="4">
    <source>
        <dbReference type="ARBA" id="ARBA00023136"/>
    </source>
</evidence>
<name>A0ABT5L8H7_9MOLU</name>
<dbReference type="PANTHER" id="PTHR33514">
    <property type="entry name" value="PROTEIN ABCI12, CHLOROPLASTIC"/>
    <property type="match status" value="1"/>
</dbReference>